<gene>
    <name evidence="1" type="ORF">NCTC12958_02329</name>
</gene>
<name>A0A2X3V105_STRTR</name>
<evidence type="ECO:0000313" key="2">
    <source>
        <dbReference type="Proteomes" id="UP000249634"/>
    </source>
</evidence>
<dbReference type="Proteomes" id="UP000249634">
    <property type="component" value="Chromosome 1"/>
</dbReference>
<proteinExistence type="predicted"/>
<reference evidence="1 2" key="1">
    <citation type="submission" date="2018-06" db="EMBL/GenBank/DDBJ databases">
        <authorList>
            <consortium name="Pathogen Informatics"/>
            <person name="Doyle S."/>
        </authorList>
    </citation>
    <scope>NUCLEOTIDE SEQUENCE [LARGE SCALE GENOMIC DNA]</scope>
    <source>
        <strain evidence="1 2">NCTC12958</strain>
    </source>
</reference>
<evidence type="ECO:0000313" key="1">
    <source>
        <dbReference type="EMBL" id="SQF26086.1"/>
    </source>
</evidence>
<dbReference type="AlphaFoldDB" id="A0A2X3V105"/>
<dbReference type="EMBL" id="LS483339">
    <property type="protein sequence ID" value="SQF26086.1"/>
    <property type="molecule type" value="Genomic_DNA"/>
</dbReference>
<sequence>MTKTEYIAKLTKYLRKLPPKDYEEALEYFM</sequence>
<organism evidence="1 2">
    <name type="scientific">Streptococcus thermophilus</name>
    <dbReference type="NCBI Taxonomy" id="1308"/>
    <lineage>
        <taxon>Bacteria</taxon>
        <taxon>Bacillati</taxon>
        <taxon>Bacillota</taxon>
        <taxon>Bacilli</taxon>
        <taxon>Lactobacillales</taxon>
        <taxon>Streptococcaceae</taxon>
        <taxon>Streptococcus</taxon>
    </lineage>
</organism>
<accession>A0A2X3V105</accession>
<protein>
    <submittedName>
        <fullName evidence="1">Membrane protein</fullName>
    </submittedName>
</protein>